<evidence type="ECO:0000256" key="2">
    <source>
        <dbReference type="PROSITE-ProRule" id="PRU01161"/>
    </source>
</evidence>
<feature type="domain" description="PNPLA" evidence="3">
    <location>
        <begin position="6"/>
        <end position="204"/>
    </location>
</feature>
<feature type="active site" description="Nucleophile" evidence="2">
    <location>
        <position position="48"/>
    </location>
</feature>
<feature type="active site" description="Proton acceptor" evidence="2">
    <location>
        <position position="190"/>
    </location>
</feature>
<keyword evidence="5" id="KW-1185">Reference proteome</keyword>
<dbReference type="InterPro" id="IPR002641">
    <property type="entry name" value="PNPLA_dom"/>
</dbReference>
<evidence type="ECO:0000256" key="1">
    <source>
        <dbReference type="ARBA" id="ARBA00023098"/>
    </source>
</evidence>
<keyword evidence="2" id="KW-0378">Hydrolase</keyword>
<evidence type="ECO:0000313" key="5">
    <source>
        <dbReference type="Proteomes" id="UP000776164"/>
    </source>
</evidence>
<dbReference type="InterPro" id="IPR016035">
    <property type="entry name" value="Acyl_Trfase/lysoPLipase"/>
</dbReference>
<feature type="short sequence motif" description="DGA/G" evidence="2">
    <location>
        <begin position="190"/>
        <end position="192"/>
    </location>
</feature>
<dbReference type="Proteomes" id="UP000776164">
    <property type="component" value="Unassembled WGS sequence"/>
</dbReference>
<organism evidence="4 5">
    <name type="scientific">Subtercola frigoramans</name>
    <dbReference type="NCBI Taxonomy" id="120298"/>
    <lineage>
        <taxon>Bacteria</taxon>
        <taxon>Bacillati</taxon>
        <taxon>Actinomycetota</taxon>
        <taxon>Actinomycetes</taxon>
        <taxon>Micrococcales</taxon>
        <taxon>Microbacteriaceae</taxon>
        <taxon>Subtercola</taxon>
    </lineage>
</organism>
<keyword evidence="1 2" id="KW-0443">Lipid metabolism</keyword>
<feature type="short sequence motif" description="GXSXG" evidence="2">
    <location>
        <begin position="46"/>
        <end position="50"/>
    </location>
</feature>
<keyword evidence="2" id="KW-0442">Lipid degradation</keyword>
<dbReference type="SUPFAM" id="SSF52151">
    <property type="entry name" value="FabD/lysophospholipase-like"/>
    <property type="match status" value="1"/>
</dbReference>
<protein>
    <submittedName>
        <fullName evidence="4">NTE family protein</fullName>
    </submittedName>
</protein>
<proteinExistence type="predicted"/>
<dbReference type="RefSeq" id="WP_205110313.1">
    <property type="nucleotide sequence ID" value="NZ_BAAAHT010000010.1"/>
</dbReference>
<accession>A0ABS2L7M5</accession>
<feature type="short sequence motif" description="GXGXXG" evidence="2">
    <location>
        <begin position="10"/>
        <end position="15"/>
    </location>
</feature>
<gene>
    <name evidence="4" type="ORF">JOE66_002744</name>
</gene>
<sequence>MTNGALVLAGGGLSGIAWETGLLLGIQDVEPEAAARIIGAPTTLIGTSAGSNVAAHLAAGTSLQYLFDRQLEEKNAEVFVEVDFVSFMASMADARSEASSADDARRRIGAIAVNTETIDRDIRRDVIEARLSGLAWADRDLRITAVDADTGVPVVFDRTSGVSLIDAVEASSAVPGVWPVVPLAGHRYIDGGVRAMANADLAAGFDPVLVLIPQAERTPAGFSISPAELDALTPSRAHVVYADVASLAAFGANPLDPGVRRPSALAGRDLGQSIAAEIASFWLG</sequence>
<reference evidence="4 5" key="1">
    <citation type="submission" date="2021-01" db="EMBL/GenBank/DDBJ databases">
        <title>Sequencing the genomes of 1000 actinobacteria strains.</title>
        <authorList>
            <person name="Klenk H.-P."/>
        </authorList>
    </citation>
    <scope>NUCLEOTIDE SEQUENCE [LARGE SCALE GENOMIC DNA]</scope>
    <source>
        <strain evidence="4 5">DSM 13057</strain>
    </source>
</reference>
<dbReference type="EMBL" id="JAFBBU010000001">
    <property type="protein sequence ID" value="MBM7473110.1"/>
    <property type="molecule type" value="Genomic_DNA"/>
</dbReference>
<comment type="caution">
    <text evidence="4">The sequence shown here is derived from an EMBL/GenBank/DDBJ whole genome shotgun (WGS) entry which is preliminary data.</text>
</comment>
<evidence type="ECO:0000313" key="4">
    <source>
        <dbReference type="EMBL" id="MBM7473110.1"/>
    </source>
</evidence>
<dbReference type="Pfam" id="PF01734">
    <property type="entry name" value="Patatin"/>
    <property type="match status" value="1"/>
</dbReference>
<dbReference type="PROSITE" id="PS51635">
    <property type="entry name" value="PNPLA"/>
    <property type="match status" value="1"/>
</dbReference>
<dbReference type="Gene3D" id="3.40.1090.10">
    <property type="entry name" value="Cytosolic phospholipase A2 catalytic domain"/>
    <property type="match status" value="2"/>
</dbReference>
<name>A0ABS2L7M5_9MICO</name>
<evidence type="ECO:0000259" key="3">
    <source>
        <dbReference type="PROSITE" id="PS51635"/>
    </source>
</evidence>